<sequence>MGESRNVYVEPDERAVIRTADVYQTEVEAGTAGYSDTLLSVVANFKNSGAPEGFNAQCMVGKSKRGEVALRLFAVIDPETETFVRAGFKTRGCLAMTACASVVCSMIEGRTFAEALAITPDDVKAALDGVPWDKLHTTYFAAEGVRALIGDFIINRGGAIADLDAVVPCDELSLSCAMCEHCSLRDARIELQFGPAADEEA</sequence>
<gene>
    <name evidence="2" type="ORF">C2L80_04945</name>
</gene>
<organism evidence="2 3">
    <name type="scientific">Rubneribacter badeniensis</name>
    <dbReference type="NCBI Taxonomy" id="2070688"/>
    <lineage>
        <taxon>Bacteria</taxon>
        <taxon>Bacillati</taxon>
        <taxon>Actinomycetota</taxon>
        <taxon>Coriobacteriia</taxon>
        <taxon>Eggerthellales</taxon>
        <taxon>Eggerthellaceae</taxon>
        <taxon>Rubneribacter</taxon>
    </lineage>
</organism>
<dbReference type="InterPro" id="IPR002871">
    <property type="entry name" value="NIF_FeS_clus_asmbl_NifU_N"/>
</dbReference>
<dbReference type="SUPFAM" id="SSF82649">
    <property type="entry name" value="SufE/NifU"/>
    <property type="match status" value="1"/>
</dbReference>
<proteinExistence type="predicted"/>
<dbReference type="GO" id="GO:0005506">
    <property type="term" value="F:iron ion binding"/>
    <property type="evidence" value="ECO:0007669"/>
    <property type="project" value="InterPro"/>
</dbReference>
<accession>A0A2K2U6C1</accession>
<dbReference type="Proteomes" id="UP000236488">
    <property type="component" value="Unassembled WGS sequence"/>
</dbReference>
<name>A0A2K2U6C1_9ACTN</name>
<reference evidence="2 3" key="1">
    <citation type="journal article" date="2018" name="Int. J. Syst. Evol. Microbiol.">
        <title>Rubneribacter badeniensis gen. nov., sp. nov. and Enteroscipio rubneri gen. nov., sp. nov., new members of the Eggerthellaceae isolated from human faeces.</title>
        <authorList>
            <person name="Danylec N."/>
            <person name="Gobl A."/>
            <person name="Stoll D.A."/>
            <person name="Hetzer B."/>
            <person name="Kulling S.E."/>
            <person name="Huch M."/>
        </authorList>
    </citation>
    <scope>NUCLEOTIDE SEQUENCE [LARGE SCALE GENOMIC DNA]</scope>
    <source>
        <strain evidence="2 3">ResAG-85</strain>
    </source>
</reference>
<dbReference type="GO" id="GO:0051536">
    <property type="term" value="F:iron-sulfur cluster binding"/>
    <property type="evidence" value="ECO:0007669"/>
    <property type="project" value="InterPro"/>
</dbReference>
<keyword evidence="3" id="KW-1185">Reference proteome</keyword>
<dbReference type="Pfam" id="PF01592">
    <property type="entry name" value="NifU_N"/>
    <property type="match status" value="1"/>
</dbReference>
<evidence type="ECO:0000313" key="2">
    <source>
        <dbReference type="EMBL" id="PNV65758.1"/>
    </source>
</evidence>
<protein>
    <submittedName>
        <fullName evidence="2">Iron-sulfur cluster assembly scaffold protein</fullName>
    </submittedName>
</protein>
<dbReference type="RefSeq" id="WP_103262785.1">
    <property type="nucleotide sequence ID" value="NZ_PPEL01000018.1"/>
</dbReference>
<dbReference type="EMBL" id="PPEL01000018">
    <property type="protein sequence ID" value="PNV65758.1"/>
    <property type="molecule type" value="Genomic_DNA"/>
</dbReference>
<evidence type="ECO:0000259" key="1">
    <source>
        <dbReference type="Pfam" id="PF01592"/>
    </source>
</evidence>
<dbReference type="Gene3D" id="3.90.1010.10">
    <property type="match status" value="1"/>
</dbReference>
<evidence type="ECO:0000313" key="3">
    <source>
        <dbReference type="Proteomes" id="UP000236488"/>
    </source>
</evidence>
<dbReference type="GO" id="GO:0016226">
    <property type="term" value="P:iron-sulfur cluster assembly"/>
    <property type="evidence" value="ECO:0007669"/>
    <property type="project" value="InterPro"/>
</dbReference>
<comment type="caution">
    <text evidence="2">The sequence shown here is derived from an EMBL/GenBank/DDBJ whole genome shotgun (WGS) entry which is preliminary data.</text>
</comment>
<feature type="domain" description="NIF system FeS cluster assembly NifU N-terminal" evidence="1">
    <location>
        <begin position="34"/>
        <end position="152"/>
    </location>
</feature>
<dbReference type="AlphaFoldDB" id="A0A2K2U6C1"/>